<comment type="caution">
    <text evidence="1">The sequence shown here is derived from an EMBL/GenBank/DDBJ whole genome shotgun (WGS) entry which is preliminary data.</text>
</comment>
<gene>
    <name evidence="1" type="ORF">A2442_01065</name>
</gene>
<proteinExistence type="predicted"/>
<dbReference type="EMBL" id="MFAE01000006">
    <property type="protein sequence ID" value="OGD67340.1"/>
    <property type="molecule type" value="Genomic_DNA"/>
</dbReference>
<organism evidence="1 2">
    <name type="scientific">Candidatus Campbellbacteria bacterium RIFOXYC2_FULL_35_25</name>
    <dbReference type="NCBI Taxonomy" id="1797582"/>
    <lineage>
        <taxon>Bacteria</taxon>
        <taxon>Candidatus Campbelliibacteriota</taxon>
    </lineage>
</organism>
<sequence length="116" mass="13317">MSTEKSEIKECYCLGTGVLVVEIDNRSKEESLKGEEFIEFFAAKRRGGLRSCVPSFPRDIQIRVHLSSKGCYKGSFQINYNMITELAKKTNKSPWITEEYAEEITQKLVEMINVEL</sequence>
<dbReference type="AlphaFoldDB" id="A0A1F5EJ30"/>
<evidence type="ECO:0000313" key="2">
    <source>
        <dbReference type="Proteomes" id="UP000179003"/>
    </source>
</evidence>
<dbReference type="Proteomes" id="UP000179003">
    <property type="component" value="Unassembled WGS sequence"/>
</dbReference>
<name>A0A1F5EJ30_9BACT</name>
<protein>
    <submittedName>
        <fullName evidence="1">Uncharacterized protein</fullName>
    </submittedName>
</protein>
<reference evidence="1 2" key="1">
    <citation type="journal article" date="2016" name="Nat. Commun.">
        <title>Thousands of microbial genomes shed light on interconnected biogeochemical processes in an aquifer system.</title>
        <authorList>
            <person name="Anantharaman K."/>
            <person name="Brown C.T."/>
            <person name="Hug L.A."/>
            <person name="Sharon I."/>
            <person name="Castelle C.J."/>
            <person name="Probst A.J."/>
            <person name="Thomas B.C."/>
            <person name="Singh A."/>
            <person name="Wilkins M.J."/>
            <person name="Karaoz U."/>
            <person name="Brodie E.L."/>
            <person name="Williams K.H."/>
            <person name="Hubbard S.S."/>
            <person name="Banfield J.F."/>
        </authorList>
    </citation>
    <scope>NUCLEOTIDE SEQUENCE [LARGE SCALE GENOMIC DNA]</scope>
</reference>
<accession>A0A1F5EJ30</accession>
<evidence type="ECO:0000313" key="1">
    <source>
        <dbReference type="EMBL" id="OGD67340.1"/>
    </source>
</evidence>